<keyword evidence="6" id="KW-0731">Sigma factor</keyword>
<evidence type="ECO:0000256" key="7">
    <source>
        <dbReference type="ARBA" id="ARBA00023125"/>
    </source>
</evidence>
<proteinExistence type="inferred from homology"/>
<reference evidence="12" key="1">
    <citation type="submission" date="2016-10" db="EMBL/GenBank/DDBJ databases">
        <authorList>
            <person name="Varghese N."/>
            <person name="Submissions S."/>
        </authorList>
    </citation>
    <scope>NUCLEOTIDE SEQUENCE [LARGE SCALE GENOMIC DNA]</scope>
    <source>
        <strain evidence="12">DSM 5463</strain>
    </source>
</reference>
<keyword evidence="5" id="KW-0805">Transcription regulation</keyword>
<dbReference type="OrthoDB" id="9814402at2"/>
<dbReference type="GO" id="GO:0016987">
    <property type="term" value="F:sigma factor activity"/>
    <property type="evidence" value="ECO:0007669"/>
    <property type="project" value="UniProtKB-KW"/>
</dbReference>
<dbReference type="PROSITE" id="PS00717">
    <property type="entry name" value="SIGMA54_1"/>
    <property type="match status" value="1"/>
</dbReference>
<dbReference type="PROSITE" id="PS00718">
    <property type="entry name" value="SIGMA54_2"/>
    <property type="match status" value="1"/>
</dbReference>
<evidence type="ECO:0000256" key="2">
    <source>
        <dbReference type="ARBA" id="ARBA00022478"/>
    </source>
</evidence>
<sequence>MFQYDLSLKQEQKLCLNMEMKLSLNILQMNVLELEKFIYDEVQNNFLLDIDEEDFVKKIEYFKNGNKDVYYELNDDEKTNVEIEDNQEKSLYDILKEQLRLIKLDNKKYLIGNYIIDNINEYGYLEISVKEIAKRLNVKENEVEEVVKIIQTFEPSGVGARDLKECLKIQLKNLNIDDPLIFMIIDKHLEDVAKNNFNKLSKSLKVDKDKLIEYVNIIKNLNPKPGASFISKKNYYVVPDVIVDFKDGELILDIYEKNIPSLRINKFYLQLLNEGSEIEKRFIKDNIKKAMAVIRAIDERRKTLEKIFFALVNQQKEYILGMKEKKPLTLKDLAYMTDLHESTISRALSNKFIQTPKGIILSKELLSKGINISYDNKISVSYIKSLIIDIIKNEDVNRPYSDMEISKILSQKGISISRRTVAKYREELNILPSNLRKKHKK</sequence>
<dbReference type="PROSITE" id="PS50044">
    <property type="entry name" value="SIGMA54_3"/>
    <property type="match status" value="1"/>
</dbReference>
<dbReference type="Proteomes" id="UP000242850">
    <property type="component" value="Unassembled WGS sequence"/>
</dbReference>
<dbReference type="RefSeq" id="WP_103896619.1">
    <property type="nucleotide sequence ID" value="NZ_FNUK01000027.1"/>
</dbReference>
<keyword evidence="12" id="KW-1185">Reference proteome</keyword>
<dbReference type="PANTHER" id="PTHR32248">
    <property type="entry name" value="RNA POLYMERASE SIGMA-54 FACTOR"/>
    <property type="match status" value="1"/>
</dbReference>
<dbReference type="Gene3D" id="1.10.10.60">
    <property type="entry name" value="Homeodomain-like"/>
    <property type="match status" value="1"/>
</dbReference>
<evidence type="ECO:0000259" key="10">
    <source>
        <dbReference type="Pfam" id="PF04963"/>
    </source>
</evidence>
<evidence type="ECO:0000259" key="9">
    <source>
        <dbReference type="Pfam" id="PF04552"/>
    </source>
</evidence>
<keyword evidence="7" id="KW-0238">DNA-binding</keyword>
<dbReference type="GO" id="GO:0001216">
    <property type="term" value="F:DNA-binding transcription activator activity"/>
    <property type="evidence" value="ECO:0007669"/>
    <property type="project" value="InterPro"/>
</dbReference>
<dbReference type="PIRSF" id="PIRSF000774">
    <property type="entry name" value="RpoN"/>
    <property type="match status" value="1"/>
</dbReference>
<dbReference type="GO" id="GO:0006352">
    <property type="term" value="P:DNA-templated transcription initiation"/>
    <property type="evidence" value="ECO:0007669"/>
    <property type="project" value="InterPro"/>
</dbReference>
<dbReference type="Gene3D" id="1.10.10.1330">
    <property type="entry name" value="RNA polymerase sigma-54 factor, core-binding domain"/>
    <property type="match status" value="1"/>
</dbReference>
<evidence type="ECO:0000256" key="3">
    <source>
        <dbReference type="ARBA" id="ARBA00022679"/>
    </source>
</evidence>
<dbReference type="GO" id="GO:0000428">
    <property type="term" value="C:DNA-directed RNA polymerase complex"/>
    <property type="evidence" value="ECO:0007669"/>
    <property type="project" value="UniProtKB-KW"/>
</dbReference>
<evidence type="ECO:0000256" key="4">
    <source>
        <dbReference type="ARBA" id="ARBA00022695"/>
    </source>
</evidence>
<accession>A0A1H5X9B5</accession>
<dbReference type="Pfam" id="PF04552">
    <property type="entry name" value="Sigma54_DBD"/>
    <property type="match status" value="1"/>
</dbReference>
<dbReference type="InterPro" id="IPR007634">
    <property type="entry name" value="RNA_pol_sigma_54_DNA-bd"/>
</dbReference>
<keyword evidence="8" id="KW-0804">Transcription</keyword>
<dbReference type="GO" id="GO:0016779">
    <property type="term" value="F:nucleotidyltransferase activity"/>
    <property type="evidence" value="ECO:0007669"/>
    <property type="project" value="UniProtKB-KW"/>
</dbReference>
<feature type="domain" description="RNA polymerase sigma factor 54 DNA-binding" evidence="9">
    <location>
        <begin position="281"/>
        <end position="438"/>
    </location>
</feature>
<protein>
    <submittedName>
        <fullName evidence="11">RNA polymerase, sigma 54 subunit, RpoN/SigL</fullName>
    </submittedName>
</protein>
<keyword evidence="2" id="KW-0240">DNA-directed RNA polymerase</keyword>
<dbReference type="InterPro" id="IPR038709">
    <property type="entry name" value="RpoN_core-bd_sf"/>
</dbReference>
<organism evidence="11 12">
    <name type="scientific">Caloramator fervidus</name>
    <dbReference type="NCBI Taxonomy" id="29344"/>
    <lineage>
        <taxon>Bacteria</taxon>
        <taxon>Bacillati</taxon>
        <taxon>Bacillota</taxon>
        <taxon>Clostridia</taxon>
        <taxon>Eubacteriales</taxon>
        <taxon>Clostridiaceae</taxon>
        <taxon>Caloramator</taxon>
    </lineage>
</organism>
<dbReference type="InterPro" id="IPR000394">
    <property type="entry name" value="RNA_pol_sigma_54"/>
</dbReference>
<evidence type="ECO:0000256" key="5">
    <source>
        <dbReference type="ARBA" id="ARBA00023015"/>
    </source>
</evidence>
<evidence type="ECO:0000256" key="1">
    <source>
        <dbReference type="ARBA" id="ARBA00008798"/>
    </source>
</evidence>
<dbReference type="Pfam" id="PF00309">
    <property type="entry name" value="Sigma54_AID"/>
    <property type="match status" value="1"/>
</dbReference>
<dbReference type="NCBIfam" id="TIGR02395">
    <property type="entry name" value="rpoN_sigma"/>
    <property type="match status" value="1"/>
</dbReference>
<dbReference type="Pfam" id="PF04963">
    <property type="entry name" value="Sigma54_CBD"/>
    <property type="match status" value="1"/>
</dbReference>
<evidence type="ECO:0000256" key="6">
    <source>
        <dbReference type="ARBA" id="ARBA00023082"/>
    </source>
</evidence>
<dbReference type="InterPro" id="IPR007046">
    <property type="entry name" value="RNA_pol_sigma_54_core-bd"/>
</dbReference>
<dbReference type="GO" id="GO:0003677">
    <property type="term" value="F:DNA binding"/>
    <property type="evidence" value="ECO:0007669"/>
    <property type="project" value="UniProtKB-KW"/>
</dbReference>
<dbReference type="EMBL" id="FNUK01000027">
    <property type="protein sequence ID" value="SEG08341.1"/>
    <property type="molecule type" value="Genomic_DNA"/>
</dbReference>
<evidence type="ECO:0000313" key="12">
    <source>
        <dbReference type="Proteomes" id="UP000242850"/>
    </source>
</evidence>
<evidence type="ECO:0000313" key="11">
    <source>
        <dbReference type="EMBL" id="SEG08341.1"/>
    </source>
</evidence>
<dbReference type="PRINTS" id="PR00045">
    <property type="entry name" value="SIGMA54FCT"/>
</dbReference>
<comment type="similarity">
    <text evidence="1">Belongs to the sigma-54 factor family.</text>
</comment>
<dbReference type="PANTHER" id="PTHR32248:SF4">
    <property type="entry name" value="RNA POLYMERASE SIGMA-54 FACTOR"/>
    <property type="match status" value="1"/>
</dbReference>
<keyword evidence="4" id="KW-0548">Nucleotidyltransferase</keyword>
<gene>
    <name evidence="11" type="ORF">SAMN05660865_01701</name>
</gene>
<name>A0A1H5X9B5_9CLOT</name>
<keyword evidence="3" id="KW-0808">Transferase</keyword>
<dbReference type="AlphaFoldDB" id="A0A1H5X9B5"/>
<evidence type="ECO:0000256" key="8">
    <source>
        <dbReference type="ARBA" id="ARBA00023163"/>
    </source>
</evidence>
<feature type="domain" description="RNA polymerase sigma factor 54 core-binding" evidence="10">
    <location>
        <begin position="86"/>
        <end position="268"/>
    </location>
</feature>